<keyword evidence="10" id="KW-1185">Reference proteome</keyword>
<evidence type="ECO:0000256" key="5">
    <source>
        <dbReference type="SAM" id="SignalP"/>
    </source>
</evidence>
<evidence type="ECO:0000259" key="7">
    <source>
        <dbReference type="Pfam" id="PF08244"/>
    </source>
</evidence>
<evidence type="ECO:0000256" key="1">
    <source>
        <dbReference type="ARBA" id="ARBA00009902"/>
    </source>
</evidence>
<dbReference type="SUPFAM" id="SSF49899">
    <property type="entry name" value="Concanavalin A-like lectins/glucanases"/>
    <property type="match status" value="1"/>
</dbReference>
<comment type="caution">
    <text evidence="9">The sequence shown here is derived from an EMBL/GenBank/DDBJ whole genome shotgun (WGS) entry which is preliminary data.</text>
</comment>
<dbReference type="RefSeq" id="WP_027952541.1">
    <property type="nucleotide sequence ID" value="NZ_JADU01000021.1"/>
</dbReference>
<dbReference type="PANTHER" id="PTHR42800:SF1">
    <property type="entry name" value="EXOINULINASE INUD (AFU_ORTHOLOGUE AFUA_5G00480)"/>
    <property type="match status" value="1"/>
</dbReference>
<keyword evidence="5" id="KW-0732">Signal</keyword>
<evidence type="ECO:0000256" key="3">
    <source>
        <dbReference type="ARBA" id="ARBA00023295"/>
    </source>
</evidence>
<dbReference type="Gene3D" id="2.115.10.20">
    <property type="entry name" value="Glycosyl hydrolase domain, family 43"/>
    <property type="match status" value="1"/>
</dbReference>
<dbReference type="EMBL" id="JBHLZF010000002">
    <property type="protein sequence ID" value="MFB9898145.1"/>
    <property type="molecule type" value="Genomic_DNA"/>
</dbReference>
<accession>A0ABV5ZMI8</accession>
<feature type="domain" description="Glycosyl hydrolase family 32 N-terminal" evidence="6">
    <location>
        <begin position="146"/>
        <end position="447"/>
    </location>
</feature>
<dbReference type="InterPro" id="IPR001362">
    <property type="entry name" value="Glyco_hydro_32"/>
</dbReference>
<gene>
    <name evidence="9" type="ORF">ACFFK8_10180</name>
</gene>
<dbReference type="Pfam" id="PF08244">
    <property type="entry name" value="Glyco_hydro_32C"/>
    <property type="match status" value="1"/>
</dbReference>
<dbReference type="Pfam" id="PF00251">
    <property type="entry name" value="Glyco_hydro_32N"/>
    <property type="match status" value="1"/>
</dbReference>
<dbReference type="PANTHER" id="PTHR42800">
    <property type="entry name" value="EXOINULINASE INUD (AFU_ORTHOLOGUE AFUA_5G00480)"/>
    <property type="match status" value="1"/>
</dbReference>
<dbReference type="SUPFAM" id="SSF75005">
    <property type="entry name" value="Arabinanase/levansucrase/invertase"/>
    <property type="match status" value="1"/>
</dbReference>
<evidence type="ECO:0000259" key="6">
    <source>
        <dbReference type="Pfam" id="PF00251"/>
    </source>
</evidence>
<dbReference type="InterPro" id="IPR032313">
    <property type="entry name" value="DUF4980"/>
</dbReference>
<keyword evidence="3 4" id="KW-0326">Glycosidase</keyword>
<protein>
    <submittedName>
        <fullName evidence="9">DUF4980 domain-containing protein</fullName>
    </submittedName>
</protein>
<keyword evidence="2 4" id="KW-0378">Hydrolase</keyword>
<proteinExistence type="inferred from homology"/>
<dbReference type="InterPro" id="IPR013148">
    <property type="entry name" value="Glyco_hydro_32_N"/>
</dbReference>
<dbReference type="Pfam" id="PF16352">
    <property type="entry name" value="DUF4980"/>
    <property type="match status" value="1"/>
</dbReference>
<dbReference type="InterPro" id="IPR023296">
    <property type="entry name" value="Glyco_hydro_beta-prop_sf"/>
</dbReference>
<name>A0ABV5ZMI8_9BACT</name>
<evidence type="ECO:0000313" key="9">
    <source>
        <dbReference type="EMBL" id="MFB9898145.1"/>
    </source>
</evidence>
<dbReference type="InterPro" id="IPR018053">
    <property type="entry name" value="Glyco_hydro_32_AS"/>
</dbReference>
<sequence>MKTSLRAWLAASLLSCTCLTAGAQTPKPTFLSDTHVMQRLSTARKVLLLPVEESQENCRLRVIQHNQVVKEFNCRLAVSRTDYCVPLFLDELDKGEALLDIHVNRANSSAPSGGQIALRDFACWKGMQYADSFDTINRERFRPAYHHTPAWGWMNDPNGMFYKDGVWHLYFQYNPYGSQWENMTWAHSTSRDLMHWTFEGKAIEPDALGTIFSGSAVVDKEGTAGFGKNAVVAYYTSAGEAQTQSMAYSTDNGHTFTKYAANPVLTSDIPDFRDPHIIWHEPTKSWILIVSEKQHMKIFSSKNLKDWAFESDFGEGYGCHEGVWECPDLMQLPVAAGSRTASGANAAPTADSKWLLICNINPGGPFGGSATQYFTGTFDGHRFVCEDDPAETKWMDYGKDHYATVTFDNAPDGRHVALPWMSNWQYANQVPTRQFRSANGLPRDLGLFIYQGKTYCSVKPSPEVFRHFQPQASGRLTAACRIDVQLRGDAVITLSNGKGEHVTMTYDAKAETFAMDRTRSGATDFSNEFAAVTTAPTRGKVKTLLLFVDHSSLEAFDAEGKMAMSNLVFPSLPYDKITVKGGKAKIYPTL</sequence>
<evidence type="ECO:0000256" key="2">
    <source>
        <dbReference type="ARBA" id="ARBA00022801"/>
    </source>
</evidence>
<reference evidence="9 10" key="1">
    <citation type="submission" date="2024-09" db="EMBL/GenBank/DDBJ databases">
        <authorList>
            <person name="Sun Q."/>
            <person name="Mori K."/>
        </authorList>
    </citation>
    <scope>NUCLEOTIDE SEQUENCE [LARGE SCALE GENOMIC DNA]</scope>
    <source>
        <strain evidence="9 10">ATCC 51272</strain>
    </source>
</reference>
<feature type="signal peptide" evidence="5">
    <location>
        <begin position="1"/>
        <end position="23"/>
    </location>
</feature>
<feature type="domain" description="DUF4980" evidence="8">
    <location>
        <begin position="32"/>
        <end position="145"/>
    </location>
</feature>
<evidence type="ECO:0000259" key="8">
    <source>
        <dbReference type="Pfam" id="PF16352"/>
    </source>
</evidence>
<evidence type="ECO:0000256" key="4">
    <source>
        <dbReference type="RuleBase" id="RU362110"/>
    </source>
</evidence>
<dbReference type="Proteomes" id="UP001589688">
    <property type="component" value="Unassembled WGS sequence"/>
</dbReference>
<evidence type="ECO:0000313" key="10">
    <source>
        <dbReference type="Proteomes" id="UP001589688"/>
    </source>
</evidence>
<feature type="chain" id="PRO_5045848089" evidence="5">
    <location>
        <begin position="24"/>
        <end position="590"/>
    </location>
</feature>
<comment type="similarity">
    <text evidence="1 4">Belongs to the glycosyl hydrolase 32 family.</text>
</comment>
<organism evidence="9 10">
    <name type="scientific">Hallella seregens ATCC 51272</name>
    <dbReference type="NCBI Taxonomy" id="1336250"/>
    <lineage>
        <taxon>Bacteria</taxon>
        <taxon>Pseudomonadati</taxon>
        <taxon>Bacteroidota</taxon>
        <taxon>Bacteroidia</taxon>
        <taxon>Bacteroidales</taxon>
        <taxon>Prevotellaceae</taxon>
        <taxon>Hallella</taxon>
    </lineage>
</organism>
<dbReference type="PROSITE" id="PS00609">
    <property type="entry name" value="GLYCOSYL_HYDROL_F32"/>
    <property type="match status" value="1"/>
</dbReference>
<dbReference type="SMART" id="SM00640">
    <property type="entry name" value="Glyco_32"/>
    <property type="match status" value="1"/>
</dbReference>
<dbReference type="InterPro" id="IPR013189">
    <property type="entry name" value="Glyco_hydro_32_C"/>
</dbReference>
<dbReference type="InterPro" id="IPR013320">
    <property type="entry name" value="ConA-like_dom_sf"/>
</dbReference>
<feature type="domain" description="Glycosyl hydrolase family 32 C-terminal" evidence="7">
    <location>
        <begin position="485"/>
        <end position="579"/>
    </location>
</feature>
<dbReference type="CDD" id="cd18622">
    <property type="entry name" value="GH32_Inu-like"/>
    <property type="match status" value="1"/>
</dbReference>
<dbReference type="Gene3D" id="2.60.120.560">
    <property type="entry name" value="Exo-inulinase, domain 1"/>
    <property type="match status" value="1"/>
</dbReference>